<comment type="caution">
    <text evidence="2">The sequence shown here is derived from an EMBL/GenBank/DDBJ whole genome shotgun (WGS) entry which is preliminary data.</text>
</comment>
<dbReference type="Proteomes" id="UP001634394">
    <property type="component" value="Unassembled WGS sequence"/>
</dbReference>
<proteinExistence type="predicted"/>
<evidence type="ECO:0000256" key="1">
    <source>
        <dbReference type="SAM" id="MobiDB-lite"/>
    </source>
</evidence>
<protein>
    <recommendedName>
        <fullName evidence="4">SAM domain-containing protein</fullName>
    </recommendedName>
</protein>
<evidence type="ECO:0000313" key="2">
    <source>
        <dbReference type="EMBL" id="KAL3868992.1"/>
    </source>
</evidence>
<feature type="region of interest" description="Disordered" evidence="1">
    <location>
        <begin position="51"/>
        <end position="110"/>
    </location>
</feature>
<evidence type="ECO:0008006" key="4">
    <source>
        <dbReference type="Google" id="ProtNLM"/>
    </source>
</evidence>
<feature type="compositionally biased region" description="Basic and acidic residues" evidence="1">
    <location>
        <begin position="85"/>
        <end position="94"/>
    </location>
</feature>
<name>A0ABD3W532_SINWO</name>
<dbReference type="EMBL" id="JBJQND010000008">
    <property type="protein sequence ID" value="KAL3868992.1"/>
    <property type="molecule type" value="Genomic_DNA"/>
</dbReference>
<sequence>MSCSKMSSHQPDGNVQEEKAKTFDGDLTCLELGKAIKADLEEGHIYSIIGESDSLRKKHCPPSFTPPPSPPPRIAKTQQGKPKTKQSEVSEQHCPKTSGSVKMSHEGNMDEKKVEPTQLKPIFPDDESHVAVAKLSKDKTKDTTTFEKNKKLKNKLSSPSSNDIFKRKYQIQDDVEEKEKTEADTNNKVLDYIGSIKDDIELQGQIYYMPMSSISKDIAENVTTFIRSGSIKVDIKCNDNLKCDSGKDEKEIDDNEYEIMGNAVTKKMGVMGNAVTEKMGVMENAVTEKMGVMGNVVTEKMAVMGNAVTEKMAVMGNAVTEKMVVMGNVVTEKMAVMGNAVTEKMAVMGNDVTEKVDVISPTLRRKGKTVYYRSLSKRELVKYLGKCGLHNLAGVCEKEKLDGHFLEKYINDEDLMLEPFFLTKFQIIKLRAVLNGWRPISEFPTDMTGVSD</sequence>
<dbReference type="AlphaFoldDB" id="A0ABD3W532"/>
<keyword evidence="3" id="KW-1185">Reference proteome</keyword>
<organism evidence="2 3">
    <name type="scientific">Sinanodonta woodiana</name>
    <name type="common">Chinese pond mussel</name>
    <name type="synonym">Anodonta woodiana</name>
    <dbReference type="NCBI Taxonomy" id="1069815"/>
    <lineage>
        <taxon>Eukaryota</taxon>
        <taxon>Metazoa</taxon>
        <taxon>Spiralia</taxon>
        <taxon>Lophotrochozoa</taxon>
        <taxon>Mollusca</taxon>
        <taxon>Bivalvia</taxon>
        <taxon>Autobranchia</taxon>
        <taxon>Heteroconchia</taxon>
        <taxon>Palaeoheterodonta</taxon>
        <taxon>Unionida</taxon>
        <taxon>Unionoidea</taxon>
        <taxon>Unionidae</taxon>
        <taxon>Unioninae</taxon>
        <taxon>Sinanodonta</taxon>
    </lineage>
</organism>
<feature type="compositionally biased region" description="Pro residues" evidence="1">
    <location>
        <begin position="63"/>
        <end position="73"/>
    </location>
</feature>
<accession>A0ABD3W532</accession>
<evidence type="ECO:0000313" key="3">
    <source>
        <dbReference type="Proteomes" id="UP001634394"/>
    </source>
</evidence>
<reference evidence="2 3" key="1">
    <citation type="submission" date="2024-11" db="EMBL/GenBank/DDBJ databases">
        <title>Chromosome-level genome assembly of the freshwater bivalve Anodonta woodiana.</title>
        <authorList>
            <person name="Chen X."/>
        </authorList>
    </citation>
    <scope>NUCLEOTIDE SEQUENCE [LARGE SCALE GENOMIC DNA]</scope>
    <source>
        <strain evidence="2">MN2024</strain>
        <tissue evidence="2">Gills</tissue>
    </source>
</reference>
<gene>
    <name evidence="2" type="ORF">ACJMK2_041730</name>
</gene>